<dbReference type="EMBL" id="DXHV01000055">
    <property type="protein sequence ID" value="HIW00623.1"/>
    <property type="molecule type" value="Genomic_DNA"/>
</dbReference>
<reference evidence="2" key="2">
    <citation type="submission" date="2021-04" db="EMBL/GenBank/DDBJ databases">
        <authorList>
            <person name="Gilroy R."/>
        </authorList>
    </citation>
    <scope>NUCLEOTIDE SEQUENCE</scope>
    <source>
        <strain evidence="2">ChiHecec2B26-446</strain>
    </source>
</reference>
<dbReference type="InterPro" id="IPR009987">
    <property type="entry name" value="IM_PilM"/>
</dbReference>
<accession>A0A9D1PWI6</accession>
<feature type="chain" id="PRO_5038713156" evidence="1">
    <location>
        <begin position="27"/>
        <end position="167"/>
    </location>
</feature>
<keyword evidence="1" id="KW-0732">Signal</keyword>
<dbReference type="InterPro" id="IPR041884">
    <property type="entry name" value="PilM_C-ter"/>
</dbReference>
<protein>
    <submittedName>
        <fullName evidence="2">Type IV pilus biogenesis protein PilM</fullName>
    </submittedName>
</protein>
<dbReference type="AlphaFoldDB" id="A0A9D1PWI6"/>
<evidence type="ECO:0000256" key="1">
    <source>
        <dbReference type="SAM" id="SignalP"/>
    </source>
</evidence>
<evidence type="ECO:0000313" key="3">
    <source>
        <dbReference type="Proteomes" id="UP000886752"/>
    </source>
</evidence>
<gene>
    <name evidence="2" type="primary">pilM</name>
    <name evidence="2" type="ORF">H9894_05465</name>
</gene>
<feature type="signal peptide" evidence="1">
    <location>
        <begin position="1"/>
        <end position="26"/>
    </location>
</feature>
<proteinExistence type="predicted"/>
<dbReference type="Pfam" id="PF07419">
    <property type="entry name" value="PilM"/>
    <property type="match status" value="1"/>
</dbReference>
<organism evidence="2 3">
    <name type="scientific">Candidatus Desulfovibrio intestinipullorum</name>
    <dbReference type="NCBI Taxonomy" id="2838536"/>
    <lineage>
        <taxon>Bacteria</taxon>
        <taxon>Pseudomonadati</taxon>
        <taxon>Thermodesulfobacteriota</taxon>
        <taxon>Desulfovibrionia</taxon>
        <taxon>Desulfovibrionales</taxon>
        <taxon>Desulfovibrionaceae</taxon>
        <taxon>Desulfovibrio</taxon>
    </lineage>
</organism>
<dbReference type="Proteomes" id="UP000886752">
    <property type="component" value="Unassembled WGS sequence"/>
</dbReference>
<name>A0A9D1PWI6_9BACT</name>
<dbReference type="Gene3D" id="6.20.120.30">
    <property type="entry name" value="PilM protein, C-terminal domain"/>
    <property type="match status" value="1"/>
</dbReference>
<comment type="caution">
    <text evidence="2">The sequence shown here is derived from an EMBL/GenBank/DDBJ whole genome shotgun (WGS) entry which is preliminary data.</text>
</comment>
<evidence type="ECO:0000313" key="2">
    <source>
        <dbReference type="EMBL" id="HIW00623.1"/>
    </source>
</evidence>
<reference evidence="2" key="1">
    <citation type="journal article" date="2021" name="PeerJ">
        <title>Extensive microbial diversity within the chicken gut microbiome revealed by metagenomics and culture.</title>
        <authorList>
            <person name="Gilroy R."/>
            <person name="Ravi A."/>
            <person name="Getino M."/>
            <person name="Pursley I."/>
            <person name="Horton D.L."/>
            <person name="Alikhan N.F."/>
            <person name="Baker D."/>
            <person name="Gharbi K."/>
            <person name="Hall N."/>
            <person name="Watson M."/>
            <person name="Adriaenssens E.M."/>
            <person name="Foster-Nyarko E."/>
            <person name="Jarju S."/>
            <person name="Secka A."/>
            <person name="Antonio M."/>
            <person name="Oren A."/>
            <person name="Chaudhuri R.R."/>
            <person name="La Ragione R."/>
            <person name="Hildebrand F."/>
            <person name="Pallen M.J."/>
        </authorList>
    </citation>
    <scope>NUCLEOTIDE SEQUENCE</scope>
    <source>
        <strain evidence="2">ChiHecec2B26-446</strain>
    </source>
</reference>
<sequence>MYPLALCLTLVSLLALSSLVLPGSLADRAQIHRARCEAVADNFLLFCSAARLALDKQAAAHATGSPDHSADLSPAASLTLAQVEQHLPPGYVALGSWQIASSEDRVCVYGPPAAGSRHELLAFHVRRKLDNARTAGQCRSSHLHPAGIALPDAIPEGSVVCVLAPRQ</sequence>